<comment type="function">
    <text evidence="2">Pyridoxal 5'-phosphate (PLP)-binding protein, which is involved in PLP homeostasis.</text>
</comment>
<dbReference type="InterPro" id="IPR001608">
    <property type="entry name" value="Ala_racemase_N"/>
</dbReference>
<protein>
    <recommendedName>
        <fullName evidence="2">Pyridoxal phosphate homeostasis protein</fullName>
        <shortName evidence="2">PLP homeostasis protein</shortName>
    </recommendedName>
</protein>
<comment type="similarity">
    <text evidence="2 4">Belongs to the pyridoxal phosphate-binding protein YggS/PROSC family.</text>
</comment>
<evidence type="ECO:0000313" key="6">
    <source>
        <dbReference type="EMBL" id="VFK78375.1"/>
    </source>
</evidence>
<comment type="cofactor">
    <cofactor evidence="3">
        <name>pyridoxal 5'-phosphate</name>
        <dbReference type="ChEBI" id="CHEBI:597326"/>
    </cofactor>
</comment>
<dbReference type="InterPro" id="IPR029066">
    <property type="entry name" value="PLP-binding_barrel"/>
</dbReference>
<gene>
    <name evidence="6" type="ORF">BECKSD772D_GA0070982_101319</name>
</gene>
<evidence type="ECO:0000256" key="2">
    <source>
        <dbReference type="HAMAP-Rule" id="MF_02087"/>
    </source>
</evidence>
<keyword evidence="1 2" id="KW-0663">Pyridoxal phosphate</keyword>
<dbReference type="AlphaFoldDB" id="A0A451BJA0"/>
<reference evidence="6" key="1">
    <citation type="submission" date="2019-02" db="EMBL/GenBank/DDBJ databases">
        <authorList>
            <person name="Gruber-Vodicka R. H."/>
            <person name="Seah K. B. B."/>
        </authorList>
    </citation>
    <scope>NUCLEOTIDE SEQUENCE</scope>
    <source>
        <strain evidence="6">BECK_S127</strain>
    </source>
</reference>
<dbReference type="Gene3D" id="3.20.20.10">
    <property type="entry name" value="Alanine racemase"/>
    <property type="match status" value="1"/>
</dbReference>
<dbReference type="EMBL" id="CAADHB010000013">
    <property type="protein sequence ID" value="VFK78375.1"/>
    <property type="molecule type" value="Genomic_DNA"/>
</dbReference>
<dbReference type="GO" id="GO:0030170">
    <property type="term" value="F:pyridoxal phosphate binding"/>
    <property type="evidence" value="ECO:0007669"/>
    <property type="project" value="UniProtKB-UniRule"/>
</dbReference>
<dbReference type="InterPro" id="IPR011078">
    <property type="entry name" value="PyrdxlP_homeostasis"/>
</dbReference>
<evidence type="ECO:0000256" key="4">
    <source>
        <dbReference type="RuleBase" id="RU004514"/>
    </source>
</evidence>
<feature type="domain" description="Alanine racemase N-terminal" evidence="5">
    <location>
        <begin position="11"/>
        <end position="239"/>
    </location>
</feature>
<proteinExistence type="inferred from homology"/>
<organism evidence="6">
    <name type="scientific">Candidatus Kentrum sp. SD</name>
    <dbReference type="NCBI Taxonomy" id="2126332"/>
    <lineage>
        <taxon>Bacteria</taxon>
        <taxon>Pseudomonadati</taxon>
        <taxon>Pseudomonadota</taxon>
        <taxon>Gammaproteobacteria</taxon>
        <taxon>Candidatus Kentrum</taxon>
    </lineage>
</organism>
<dbReference type="PIRSF" id="PIRSF004848">
    <property type="entry name" value="YBL036c_PLPDEIII"/>
    <property type="match status" value="1"/>
</dbReference>
<name>A0A451BJA0_9GAMM</name>
<dbReference type="NCBIfam" id="TIGR00044">
    <property type="entry name" value="YggS family pyridoxal phosphate-dependent enzyme"/>
    <property type="match status" value="1"/>
</dbReference>
<dbReference type="PANTHER" id="PTHR10146">
    <property type="entry name" value="PROLINE SYNTHETASE CO-TRANSCRIBED BACTERIAL HOMOLOG PROTEIN"/>
    <property type="match status" value="1"/>
</dbReference>
<dbReference type="CDD" id="cd00635">
    <property type="entry name" value="PLPDE_III_YBL036c_like"/>
    <property type="match status" value="1"/>
</dbReference>
<dbReference type="HAMAP" id="MF_02087">
    <property type="entry name" value="PLP_homeostasis"/>
    <property type="match status" value="1"/>
</dbReference>
<feature type="modified residue" description="N6-(pyridoxal phosphate)lysine" evidence="2 3">
    <location>
        <position position="36"/>
    </location>
</feature>
<sequence length="241" mass="27115">MPVNHSAMENIHSRIARALQRAGREGEEITLIAVSKTKPIEDIVTAYQAGIRHFGENRVGELEEKAWALRHLPDLKWHFIGHLQTRQSQSVARHAHIFHAVDRVKIALRLSSQLNDLQRNLPVFIQVNVSGEESKHGFACENRNHDARRIEGLFEAIERISVLPNLQIQGLMTMAPFDASEETLRSIFRNTATLSALVREKFPHLAAHALSMGMSGDFEIAIEEGATMVRIGSAIFGERNY</sequence>
<dbReference type="FunFam" id="3.20.20.10:FF:000018">
    <property type="entry name" value="Pyridoxal phosphate homeostasis protein"/>
    <property type="match status" value="1"/>
</dbReference>
<evidence type="ECO:0000256" key="3">
    <source>
        <dbReference type="PIRSR" id="PIRSR004848-1"/>
    </source>
</evidence>
<dbReference type="PANTHER" id="PTHR10146:SF14">
    <property type="entry name" value="PYRIDOXAL PHOSPHATE HOMEOSTASIS PROTEIN"/>
    <property type="match status" value="1"/>
</dbReference>
<accession>A0A451BJA0</accession>
<dbReference type="Pfam" id="PF01168">
    <property type="entry name" value="Ala_racemase_N"/>
    <property type="match status" value="1"/>
</dbReference>
<evidence type="ECO:0000256" key="1">
    <source>
        <dbReference type="ARBA" id="ARBA00022898"/>
    </source>
</evidence>
<dbReference type="SUPFAM" id="SSF51419">
    <property type="entry name" value="PLP-binding barrel"/>
    <property type="match status" value="1"/>
</dbReference>
<evidence type="ECO:0000259" key="5">
    <source>
        <dbReference type="Pfam" id="PF01168"/>
    </source>
</evidence>